<dbReference type="EMBL" id="QXGB01000131">
    <property type="protein sequence ID" value="KAE9228847.1"/>
    <property type="molecule type" value="Genomic_DNA"/>
</dbReference>
<evidence type="ECO:0000313" key="10">
    <source>
        <dbReference type="EMBL" id="KAE9322379.1"/>
    </source>
</evidence>
<evidence type="ECO:0000313" key="4">
    <source>
        <dbReference type="EMBL" id="KAE9120789.1"/>
    </source>
</evidence>
<organism evidence="10 14">
    <name type="scientific">Phytophthora fragariae</name>
    <dbReference type="NCBI Taxonomy" id="53985"/>
    <lineage>
        <taxon>Eukaryota</taxon>
        <taxon>Sar</taxon>
        <taxon>Stramenopiles</taxon>
        <taxon>Oomycota</taxon>
        <taxon>Peronosporomycetes</taxon>
        <taxon>Peronosporales</taxon>
        <taxon>Peronosporaceae</taxon>
        <taxon>Phytophthora</taxon>
    </lineage>
</organism>
<evidence type="ECO:0000313" key="18">
    <source>
        <dbReference type="Proteomes" id="UP000460718"/>
    </source>
</evidence>
<evidence type="ECO:0000313" key="5">
    <source>
        <dbReference type="EMBL" id="KAE9131801.1"/>
    </source>
</evidence>
<dbReference type="EMBL" id="QXFX01000312">
    <property type="protein sequence ID" value="KAE9120789.1"/>
    <property type="molecule type" value="Genomic_DNA"/>
</dbReference>
<evidence type="ECO:0000313" key="21">
    <source>
        <dbReference type="Proteomes" id="UP000488956"/>
    </source>
</evidence>
<dbReference type="Proteomes" id="UP000433483">
    <property type="component" value="Unassembled WGS sequence"/>
</dbReference>
<dbReference type="Proteomes" id="UP000460718">
    <property type="component" value="Unassembled WGS sequence"/>
</dbReference>
<evidence type="ECO:0000256" key="1">
    <source>
        <dbReference type="SAM" id="SignalP"/>
    </source>
</evidence>
<dbReference type="Proteomes" id="UP000476176">
    <property type="component" value="Unassembled WGS sequence"/>
</dbReference>
<evidence type="ECO:0000313" key="3">
    <source>
        <dbReference type="EMBL" id="KAE9007158.1"/>
    </source>
</evidence>
<dbReference type="EMBL" id="QXGA01000157">
    <property type="protein sequence ID" value="KAE9151205.1"/>
    <property type="molecule type" value="Genomic_DNA"/>
</dbReference>
<evidence type="ECO:0000313" key="19">
    <source>
        <dbReference type="Proteomes" id="UP000476176"/>
    </source>
</evidence>
<evidence type="ECO:0000313" key="11">
    <source>
        <dbReference type="EMBL" id="KAE9354732.1"/>
    </source>
</evidence>
<gene>
    <name evidence="10" type="ORF">PF001_g4422</name>
    <name evidence="9" type="ORF">PF002_g1854</name>
    <name evidence="8" type="ORF">PF004_g8981</name>
    <name evidence="7" type="ORF">PF005_g4145</name>
    <name evidence="6" type="ORF">PF006_g4477</name>
    <name evidence="5" type="ORF">PF007_g3970</name>
    <name evidence="11" type="ORF">PF008_g4395</name>
    <name evidence="2" type="ORF">PF009_g3248</name>
    <name evidence="4" type="ORF">PF010_g7357</name>
    <name evidence="3" type="ORF">PF011_g11247</name>
</gene>
<evidence type="ECO:0000313" key="7">
    <source>
        <dbReference type="EMBL" id="KAE9228847.1"/>
    </source>
</evidence>
<name>A0A6A4EFZ2_9STRA</name>
<feature type="signal peptide" evidence="1">
    <location>
        <begin position="1"/>
        <end position="26"/>
    </location>
</feature>
<keyword evidence="1" id="KW-0732">Signal</keyword>
<evidence type="ECO:0000313" key="16">
    <source>
        <dbReference type="Proteomes" id="UP000440732"/>
    </source>
</evidence>
<keyword evidence="13" id="KW-1185">Reference proteome</keyword>
<feature type="chain" id="PRO_5036381294" description="Secreted protein" evidence="1">
    <location>
        <begin position="27"/>
        <end position="104"/>
    </location>
</feature>
<dbReference type="AlphaFoldDB" id="A0A6A4EFZ2"/>
<evidence type="ECO:0008006" key="22">
    <source>
        <dbReference type="Google" id="ProtNLM"/>
    </source>
</evidence>
<dbReference type="EMBL" id="QXFY01000149">
    <property type="protein sequence ID" value="KAE9354732.1"/>
    <property type="molecule type" value="Genomic_DNA"/>
</dbReference>
<evidence type="ECO:0000313" key="17">
    <source>
        <dbReference type="Proteomes" id="UP000441208"/>
    </source>
</evidence>
<evidence type="ECO:0000313" key="15">
    <source>
        <dbReference type="Proteomes" id="UP000440367"/>
    </source>
</evidence>
<evidence type="ECO:0000313" key="9">
    <source>
        <dbReference type="EMBL" id="KAE9256489.1"/>
    </source>
</evidence>
<evidence type="ECO:0000313" key="14">
    <source>
        <dbReference type="Proteomes" id="UP000437068"/>
    </source>
</evidence>
<evidence type="ECO:0000313" key="6">
    <source>
        <dbReference type="EMBL" id="KAE9151205.1"/>
    </source>
</evidence>
<evidence type="ECO:0000313" key="13">
    <source>
        <dbReference type="Proteomes" id="UP000433483"/>
    </source>
</evidence>
<dbReference type="Proteomes" id="UP000441208">
    <property type="component" value="Unassembled WGS sequence"/>
</dbReference>
<dbReference type="Proteomes" id="UP000437068">
    <property type="component" value="Unassembled WGS sequence"/>
</dbReference>
<evidence type="ECO:0000313" key="2">
    <source>
        <dbReference type="EMBL" id="KAE8947152.1"/>
    </source>
</evidence>
<evidence type="ECO:0000313" key="8">
    <source>
        <dbReference type="EMBL" id="KAE9235916.1"/>
    </source>
</evidence>
<dbReference type="EMBL" id="QXGE01000153">
    <property type="protein sequence ID" value="KAE9322379.1"/>
    <property type="molecule type" value="Genomic_DNA"/>
</dbReference>
<proteinExistence type="predicted"/>
<dbReference type="Proteomes" id="UP000486351">
    <property type="component" value="Unassembled WGS sequence"/>
</dbReference>
<dbReference type="EMBL" id="QXGC01000430">
    <property type="protein sequence ID" value="KAE9235916.1"/>
    <property type="molecule type" value="Genomic_DNA"/>
</dbReference>
<dbReference type="EMBL" id="QXGF01000090">
    <property type="protein sequence ID" value="KAE8947152.1"/>
    <property type="molecule type" value="Genomic_DNA"/>
</dbReference>
<reference evidence="12 13" key="1">
    <citation type="submission" date="2018-08" db="EMBL/GenBank/DDBJ databases">
        <title>Genomic investigation of the strawberry pathogen Phytophthora fragariae indicates pathogenicity is determined by transcriptional variation in three key races.</title>
        <authorList>
            <person name="Adams T.M."/>
            <person name="Armitage A.D."/>
            <person name="Sobczyk M.K."/>
            <person name="Bates H.J."/>
            <person name="Dunwell J.M."/>
            <person name="Nellist C.F."/>
            <person name="Harrison R.J."/>
        </authorList>
    </citation>
    <scope>NUCLEOTIDE SEQUENCE [LARGE SCALE GENOMIC DNA]</scope>
    <source>
        <strain evidence="10 14">A4</strain>
        <strain evidence="9 15">BC-1</strain>
        <strain evidence="8 19">BC-23</strain>
        <strain evidence="7 13">NOV-27</strain>
        <strain evidence="6 16">NOV-5</strain>
        <strain evidence="5 17">NOV-71</strain>
        <strain evidence="11 20">NOV-77</strain>
        <strain evidence="2 12">NOV-9</strain>
        <strain evidence="4 21">ONT-3</strain>
        <strain evidence="3 18">SCRP245</strain>
    </source>
</reference>
<dbReference type="Proteomes" id="UP000488956">
    <property type="component" value="Unassembled WGS sequence"/>
</dbReference>
<dbReference type="Proteomes" id="UP000440732">
    <property type="component" value="Unassembled WGS sequence"/>
</dbReference>
<evidence type="ECO:0000313" key="20">
    <source>
        <dbReference type="Proteomes" id="UP000486351"/>
    </source>
</evidence>
<dbReference type="EMBL" id="QXFW01000619">
    <property type="protein sequence ID" value="KAE9007158.1"/>
    <property type="molecule type" value="Genomic_DNA"/>
</dbReference>
<sequence>MPSVTAAGYVELTLLLLSCRAGGGSAGRVKFAGAGSAGRVEIVGVGAAGRVEIAGVGAVVAVNGGCSLPIAVAGVCTTDTEASDEDHAAVLSVMAPRFRCLNGN</sequence>
<dbReference type="EMBL" id="QXGD01000046">
    <property type="protein sequence ID" value="KAE9256489.1"/>
    <property type="molecule type" value="Genomic_DNA"/>
</dbReference>
<accession>A0A6A4EFZ2</accession>
<dbReference type="Proteomes" id="UP000429523">
    <property type="component" value="Unassembled WGS sequence"/>
</dbReference>
<protein>
    <recommendedName>
        <fullName evidence="22">Secreted protein</fullName>
    </recommendedName>
</protein>
<evidence type="ECO:0000313" key="12">
    <source>
        <dbReference type="Proteomes" id="UP000429523"/>
    </source>
</evidence>
<dbReference type="Proteomes" id="UP000440367">
    <property type="component" value="Unassembled WGS sequence"/>
</dbReference>
<comment type="caution">
    <text evidence="10">The sequence shown here is derived from an EMBL/GenBank/DDBJ whole genome shotgun (WGS) entry which is preliminary data.</text>
</comment>
<dbReference type="EMBL" id="QXFZ01000123">
    <property type="protein sequence ID" value="KAE9131801.1"/>
    <property type="molecule type" value="Genomic_DNA"/>
</dbReference>